<feature type="compositionally biased region" description="Polar residues" evidence="1">
    <location>
        <begin position="328"/>
        <end position="339"/>
    </location>
</feature>
<protein>
    <submittedName>
        <fullName evidence="3">Serine-rich repeat protein</fullName>
    </submittedName>
</protein>
<feature type="compositionally biased region" description="Polar residues" evidence="1">
    <location>
        <begin position="871"/>
        <end position="918"/>
    </location>
</feature>
<proteinExistence type="predicted"/>
<dbReference type="AlphaFoldDB" id="A0A4E0REQ5"/>
<evidence type="ECO:0000313" key="4">
    <source>
        <dbReference type="Proteomes" id="UP000230066"/>
    </source>
</evidence>
<sequence>MGFLNMADSPGYHHAIVLSPATYARHMFPEDIAQNEVFWKSEDSAWHLATQLMSRYSTLAVLGFRASFSVPADVWKDATRLNACFFSQASRIILLVPTDAETHIEVFTRTCLSPLLTNSEEQGGHPEWRERFIVAVIGNARVPGELAPGIPFVKVIRFREIGWVRDITAMMLLHRAIQDYWVPSHANLGSTRPYWNWAGGSAQSSCQMSETIETKTSLGMCTHVSGQMRPIDFETGRSKSVDSRRRRRSSSRRRPQSKPPTTSSRSRSRSQHSNSSGYRSLDPEFEAQQTEELMVDTRVINVLDGSQPIYLVDAAPRKEKVHDEHKPVTSTMEDTTENVASGEEHVTDKLAARLSPTAEKNSKEHSKSYAQYSDPNTLPLRVETENLSLSTRYEKIDVMEGKIQDPFSLGMGSLSEESSLNDDLTTIQENSVCGKSNAEFSKSDRSEANTVIEAERIRDLSQAAISSSTKPNESHIQVISSSQLVKEEQHSEKQNNQWEKSEDFTEPKEEQSAGTKSCLHNSVEISSSPLEKSLIHREMTVNKLACSPPPGTANESVAYSERPPTLITRSAGKVKVIKSKSPPPALPPKTKARFIFSQKYFKKEQDQESSVDFQVPYIDSESISEKQKLIPDIKRPYVETISQDIRQTNEQGIMTKNFDQNVTEGNEASLCTRSSPVNQHYWSVVSTPYSPVTKVTPLSEAFPHTVKKEDFIKHDHENLLAPNSEITGKILPTVKTGNQDTTQDELKFEPLEAKIKSEPLSLVHHIPVVLAPTLKETPNRKVLVHETFTEPSAPNSVRPSAVQTRSLPVRIERVASDTAIESTTPLMKKKRVSYSTETITVSERTETSSRLLPLRTGPNNWSQGEHHTDSAHSASPLMSTRNHSVTPVRSASSLTTPGSSTVAQDQDLTSMQSLHTTTTPSGRVLYFRSAVPSRLSSKDFGSRKLPRSQSTDRVRLAEPSVLSGSFPDSPTKNSRPRVHIYPSPWRPLRDETVADAGTQMAGPLASGYMKGEGVRCYAFTGTHYCKRAPQTPHLVLYKDTAIWTGPDAGETYRLEVLFATRPGLMREKDEVKQSKESRSETSGLMSSRSVTVTTPTVLSLTQNRTGVNRTITVKTSEKHEEAHRCWTILLYIFSCFVALVALAVAFFCLSTDSKTNGANWSAFVTWLNSSILLRRQ</sequence>
<feature type="compositionally biased region" description="Basic and acidic residues" evidence="1">
    <location>
        <begin position="318"/>
        <end position="327"/>
    </location>
</feature>
<evidence type="ECO:0000256" key="2">
    <source>
        <dbReference type="SAM" id="Phobius"/>
    </source>
</evidence>
<reference evidence="3" key="1">
    <citation type="submission" date="2019-03" db="EMBL/GenBank/DDBJ databases">
        <title>Improved annotation for the trematode Fasciola hepatica.</title>
        <authorList>
            <person name="Choi Y.-J."/>
            <person name="Martin J."/>
            <person name="Mitreva M."/>
        </authorList>
    </citation>
    <scope>NUCLEOTIDE SEQUENCE [LARGE SCALE GENOMIC DNA]</scope>
</reference>
<keyword evidence="2" id="KW-0812">Transmembrane</keyword>
<feature type="region of interest" description="Disordered" evidence="1">
    <location>
        <begin position="936"/>
        <end position="977"/>
    </location>
</feature>
<organism evidence="3 4">
    <name type="scientific">Fasciola hepatica</name>
    <name type="common">Liver fluke</name>
    <dbReference type="NCBI Taxonomy" id="6192"/>
    <lineage>
        <taxon>Eukaryota</taxon>
        <taxon>Metazoa</taxon>
        <taxon>Spiralia</taxon>
        <taxon>Lophotrochozoa</taxon>
        <taxon>Platyhelminthes</taxon>
        <taxon>Trematoda</taxon>
        <taxon>Digenea</taxon>
        <taxon>Plagiorchiida</taxon>
        <taxon>Echinostomata</taxon>
        <taxon>Echinostomatoidea</taxon>
        <taxon>Fasciolidae</taxon>
        <taxon>Fasciola</taxon>
    </lineage>
</organism>
<dbReference type="EMBL" id="JXXN02000877">
    <property type="protein sequence ID" value="THD26066.1"/>
    <property type="molecule type" value="Genomic_DNA"/>
</dbReference>
<feature type="region of interest" description="Disordered" evidence="1">
    <location>
        <begin position="836"/>
        <end position="918"/>
    </location>
</feature>
<dbReference type="Proteomes" id="UP000230066">
    <property type="component" value="Unassembled WGS sequence"/>
</dbReference>
<keyword evidence="2" id="KW-0472">Membrane</keyword>
<feature type="compositionally biased region" description="Low complexity" evidence="1">
    <location>
        <begin position="259"/>
        <end position="280"/>
    </location>
</feature>
<name>A0A4E0REQ5_FASHE</name>
<feature type="region of interest" description="Disordered" evidence="1">
    <location>
        <begin position="464"/>
        <end position="522"/>
    </location>
</feature>
<feature type="compositionally biased region" description="Polar residues" evidence="1">
    <location>
        <begin position="962"/>
        <end position="973"/>
    </location>
</feature>
<feature type="compositionally biased region" description="Basic and acidic residues" evidence="1">
    <location>
        <begin position="485"/>
        <end position="511"/>
    </location>
</feature>
<feature type="compositionally biased region" description="Basic residues" evidence="1">
    <location>
        <begin position="244"/>
        <end position="256"/>
    </location>
</feature>
<evidence type="ECO:0000256" key="1">
    <source>
        <dbReference type="SAM" id="MobiDB-lite"/>
    </source>
</evidence>
<feature type="compositionally biased region" description="Polar residues" evidence="1">
    <location>
        <begin position="464"/>
        <end position="484"/>
    </location>
</feature>
<feature type="region of interest" description="Disordered" evidence="1">
    <location>
        <begin position="318"/>
        <end position="375"/>
    </location>
</feature>
<accession>A0A4E0REQ5</accession>
<feature type="region of interest" description="Disordered" evidence="1">
    <location>
        <begin position="229"/>
        <end position="282"/>
    </location>
</feature>
<keyword evidence="4" id="KW-1185">Reference proteome</keyword>
<feature type="compositionally biased region" description="Basic and acidic residues" evidence="1">
    <location>
        <begin position="342"/>
        <end position="351"/>
    </location>
</feature>
<comment type="caution">
    <text evidence="3">The sequence shown here is derived from an EMBL/GenBank/DDBJ whole genome shotgun (WGS) entry which is preliminary data.</text>
</comment>
<gene>
    <name evidence="3" type="ORF">D915_003159</name>
</gene>
<feature type="compositionally biased region" description="Polar residues" evidence="1">
    <location>
        <begin position="512"/>
        <end position="522"/>
    </location>
</feature>
<feature type="compositionally biased region" description="Basic and acidic residues" evidence="1">
    <location>
        <begin position="231"/>
        <end position="243"/>
    </location>
</feature>
<keyword evidence="2" id="KW-1133">Transmembrane helix</keyword>
<evidence type="ECO:0000313" key="3">
    <source>
        <dbReference type="EMBL" id="THD26066.1"/>
    </source>
</evidence>
<feature type="transmembrane region" description="Helical" evidence="2">
    <location>
        <begin position="1128"/>
        <end position="1149"/>
    </location>
</feature>